<reference evidence="8" key="1">
    <citation type="submission" date="2010-08" db="EMBL/GenBank/DDBJ databases">
        <title>Genome sequence of Parvularcula bermudensis HTCC2503.</title>
        <authorList>
            <person name="Kang D.-M."/>
            <person name="Oh H.-M."/>
            <person name="Cho J.-C."/>
        </authorList>
    </citation>
    <scope>NUCLEOTIDE SEQUENCE [LARGE SCALE GENOMIC DNA]</scope>
    <source>
        <strain evidence="8">ATCC BAA-594 / HTCC2503 / KCTC 12087</strain>
    </source>
</reference>
<dbReference type="KEGG" id="pbr:PB2503_00532"/>
<dbReference type="GO" id="GO:0016747">
    <property type="term" value="F:acyltransferase activity, transferring groups other than amino-acyl groups"/>
    <property type="evidence" value="ECO:0007669"/>
    <property type="project" value="InterPro"/>
</dbReference>
<dbReference type="RefSeq" id="WP_013299161.1">
    <property type="nucleotide sequence ID" value="NC_014414.1"/>
</dbReference>
<evidence type="ECO:0000256" key="1">
    <source>
        <dbReference type="ARBA" id="ARBA00022491"/>
    </source>
</evidence>
<evidence type="ECO:0000259" key="6">
    <source>
        <dbReference type="PROSITE" id="PS51186"/>
    </source>
</evidence>
<dbReference type="EMBL" id="CP002156">
    <property type="protein sequence ID" value="ADM08187.1"/>
    <property type="molecule type" value="Genomic_DNA"/>
</dbReference>
<evidence type="ECO:0000256" key="2">
    <source>
        <dbReference type="ARBA" id="ARBA00022649"/>
    </source>
</evidence>
<keyword evidence="1" id="KW-0678">Repressor</keyword>
<evidence type="ECO:0000313" key="8">
    <source>
        <dbReference type="Proteomes" id="UP000001302"/>
    </source>
</evidence>
<evidence type="ECO:0000256" key="5">
    <source>
        <dbReference type="ARBA" id="ARBA00049880"/>
    </source>
</evidence>
<evidence type="ECO:0000256" key="3">
    <source>
        <dbReference type="ARBA" id="ARBA00022679"/>
    </source>
</evidence>
<accession>E0TAX8</accession>
<protein>
    <recommendedName>
        <fullName evidence="6">N-acetyltransferase domain-containing protein</fullName>
    </recommendedName>
</protein>
<name>E0TAX8_PARBH</name>
<keyword evidence="4" id="KW-0012">Acyltransferase</keyword>
<dbReference type="eggNOG" id="COG3153">
    <property type="taxonomic scope" value="Bacteria"/>
</dbReference>
<proteinExistence type="predicted"/>
<dbReference type="AlphaFoldDB" id="E0TAX8"/>
<keyword evidence="2" id="KW-1277">Toxin-antitoxin system</keyword>
<dbReference type="Pfam" id="PF13508">
    <property type="entry name" value="Acetyltransf_7"/>
    <property type="match status" value="1"/>
</dbReference>
<keyword evidence="8" id="KW-1185">Reference proteome</keyword>
<dbReference type="SUPFAM" id="SSF55729">
    <property type="entry name" value="Acyl-CoA N-acyltransferases (Nat)"/>
    <property type="match status" value="1"/>
</dbReference>
<reference evidence="7 8" key="2">
    <citation type="journal article" date="2011" name="J. Bacteriol.">
        <title>Complete genome sequence of strain HTCC2503T of Parvularcula bermudensis, the type species of the order "Parvularculales" in the class Alphaproteobacteria.</title>
        <authorList>
            <person name="Oh H.M."/>
            <person name="Kang I."/>
            <person name="Vergin K.L."/>
            <person name="Kang D."/>
            <person name="Rhee K.H."/>
            <person name="Giovannoni S.J."/>
            <person name="Cho J.C."/>
        </authorList>
    </citation>
    <scope>NUCLEOTIDE SEQUENCE [LARGE SCALE GENOMIC DNA]</scope>
    <source>
        <strain evidence="8">ATCC BAA-594 / HTCC2503 / KCTC 12087</strain>
    </source>
</reference>
<organism evidence="7 8">
    <name type="scientific">Parvularcula bermudensis (strain ATCC BAA-594 / HTCC2503 / KCTC 12087)</name>
    <dbReference type="NCBI Taxonomy" id="314260"/>
    <lineage>
        <taxon>Bacteria</taxon>
        <taxon>Pseudomonadati</taxon>
        <taxon>Pseudomonadota</taxon>
        <taxon>Alphaproteobacteria</taxon>
        <taxon>Parvularculales</taxon>
        <taxon>Parvularculaceae</taxon>
        <taxon>Parvularcula</taxon>
    </lineage>
</organism>
<comment type="catalytic activity">
    <reaction evidence="5">
        <text>glycyl-tRNA(Gly) + acetyl-CoA = N-acetylglycyl-tRNA(Gly) + CoA + H(+)</text>
        <dbReference type="Rhea" id="RHEA:81867"/>
        <dbReference type="Rhea" id="RHEA-COMP:9683"/>
        <dbReference type="Rhea" id="RHEA-COMP:19766"/>
        <dbReference type="ChEBI" id="CHEBI:15378"/>
        <dbReference type="ChEBI" id="CHEBI:57287"/>
        <dbReference type="ChEBI" id="CHEBI:57288"/>
        <dbReference type="ChEBI" id="CHEBI:78522"/>
        <dbReference type="ChEBI" id="CHEBI:232036"/>
    </reaction>
</comment>
<keyword evidence="3" id="KW-0808">Transferase</keyword>
<dbReference type="PROSITE" id="PS51186">
    <property type="entry name" value="GNAT"/>
    <property type="match status" value="1"/>
</dbReference>
<dbReference type="InterPro" id="IPR016181">
    <property type="entry name" value="Acyl_CoA_acyltransferase"/>
</dbReference>
<dbReference type="PANTHER" id="PTHR36449:SF1">
    <property type="entry name" value="ACETYLTRANSFERASE"/>
    <property type="match status" value="1"/>
</dbReference>
<dbReference type="PANTHER" id="PTHR36449">
    <property type="entry name" value="ACETYLTRANSFERASE-RELATED"/>
    <property type="match status" value="1"/>
</dbReference>
<gene>
    <name evidence="7" type="ordered locus">PB2503_00532</name>
</gene>
<dbReference type="InterPro" id="IPR000182">
    <property type="entry name" value="GNAT_dom"/>
</dbReference>
<dbReference type="Proteomes" id="UP000001302">
    <property type="component" value="Chromosome"/>
</dbReference>
<evidence type="ECO:0000256" key="4">
    <source>
        <dbReference type="ARBA" id="ARBA00023315"/>
    </source>
</evidence>
<feature type="domain" description="N-acetyltransferase" evidence="6">
    <location>
        <begin position="1"/>
        <end position="173"/>
    </location>
</feature>
<dbReference type="STRING" id="314260.PB2503_00532"/>
<dbReference type="Gene3D" id="3.40.630.30">
    <property type="match status" value="1"/>
</dbReference>
<dbReference type="HOGENOM" id="CLU_101288_3_0_5"/>
<dbReference type="OrthoDB" id="9793394at2"/>
<sequence length="181" mass="20355">MPTERSAPLRIERFDPARHDRSGFSCGVPRLDNFLQLTAKKQQAADMTRVYVVVEDGDTRILGYHTIGMGMMEASLLKKRPRGSPDHGELPVLFLGQVAVDERAQGQGLGGILMHHVFEKARLVADEAGCFALLLDVMTDGGEEAFERRRDWYAGFGFEPFTSRPARMFLTLKDMRAILER</sequence>
<evidence type="ECO:0000313" key="7">
    <source>
        <dbReference type="EMBL" id="ADM08187.1"/>
    </source>
</evidence>
<dbReference type="CDD" id="cd04301">
    <property type="entry name" value="NAT_SF"/>
    <property type="match status" value="1"/>
</dbReference>